<dbReference type="Proteomes" id="UP001499987">
    <property type="component" value="Unassembled WGS sequence"/>
</dbReference>
<dbReference type="InterPro" id="IPR002509">
    <property type="entry name" value="NODB_dom"/>
</dbReference>
<organism evidence="4 5">
    <name type="scientific">Kitasatospora arboriphila</name>
    <dbReference type="NCBI Taxonomy" id="258052"/>
    <lineage>
        <taxon>Bacteria</taxon>
        <taxon>Bacillati</taxon>
        <taxon>Actinomycetota</taxon>
        <taxon>Actinomycetes</taxon>
        <taxon>Kitasatosporales</taxon>
        <taxon>Streptomycetaceae</taxon>
        <taxon>Kitasatospora</taxon>
    </lineage>
</organism>
<dbReference type="InterPro" id="IPR051398">
    <property type="entry name" value="Polysacch_Deacetylase"/>
</dbReference>
<keyword evidence="2" id="KW-0732">Signal</keyword>
<comment type="subcellular location">
    <subcellularLocation>
        <location evidence="1">Secreted</location>
    </subcellularLocation>
</comment>
<dbReference type="RefSeq" id="WP_344626445.1">
    <property type="nucleotide sequence ID" value="NZ_BAAALD010000067.1"/>
</dbReference>
<dbReference type="CDD" id="cd10918">
    <property type="entry name" value="CE4_NodB_like_5s_6s"/>
    <property type="match status" value="1"/>
</dbReference>
<reference evidence="4 5" key="1">
    <citation type="journal article" date="2019" name="Int. J. Syst. Evol. Microbiol.">
        <title>The Global Catalogue of Microorganisms (GCM) 10K type strain sequencing project: providing services to taxonomists for standard genome sequencing and annotation.</title>
        <authorList>
            <consortium name="The Broad Institute Genomics Platform"/>
            <consortium name="The Broad Institute Genome Sequencing Center for Infectious Disease"/>
            <person name="Wu L."/>
            <person name="Ma J."/>
        </authorList>
    </citation>
    <scope>NUCLEOTIDE SEQUENCE [LARGE SCALE GENOMIC DNA]</scope>
    <source>
        <strain evidence="4 5">JCM 13002</strain>
    </source>
</reference>
<gene>
    <name evidence="4" type="ORF">GCM10009663_55670</name>
</gene>
<keyword evidence="5" id="KW-1185">Reference proteome</keyword>
<evidence type="ECO:0000313" key="4">
    <source>
        <dbReference type="EMBL" id="GAA1106488.1"/>
    </source>
</evidence>
<dbReference type="SUPFAM" id="SSF88713">
    <property type="entry name" value="Glycoside hydrolase/deacetylase"/>
    <property type="match status" value="1"/>
</dbReference>
<feature type="domain" description="NodB homology" evidence="3">
    <location>
        <begin position="87"/>
        <end position="329"/>
    </location>
</feature>
<dbReference type="EMBL" id="BAAALD010000067">
    <property type="protein sequence ID" value="GAA1106488.1"/>
    <property type="molecule type" value="Genomic_DNA"/>
</dbReference>
<dbReference type="Pfam" id="PF01522">
    <property type="entry name" value="Polysacc_deac_1"/>
    <property type="match status" value="1"/>
</dbReference>
<dbReference type="Gene3D" id="3.20.20.370">
    <property type="entry name" value="Glycoside hydrolase/deacetylase"/>
    <property type="match status" value="1"/>
</dbReference>
<dbReference type="InterPro" id="IPR011330">
    <property type="entry name" value="Glyco_hydro/deAcase_b/a-brl"/>
</dbReference>
<evidence type="ECO:0000256" key="1">
    <source>
        <dbReference type="ARBA" id="ARBA00004613"/>
    </source>
</evidence>
<sequence length="329" mass="36027">MTGSGRLTAWYGRYERWHGLDRALRRSPAQAWFRRRAARRLAVLGYHGIDDPAGFARHLDLLLETARPVSLQQVEEAVRTGAQLPPGSVLLTFDDGHRSILEAGLPLLRERGMPAVCFVVAGLIGTDTPFWPHEVTHLVRSGASVPGLDTSTAEACLHALKQRPEGERERAVEQLRRSVPSPAPRERQLTGPELRELEAGGVAVGNHTLTHPCLQRCDDVQARAEVLAAHDRLTALLGHPPTSFAYPNGDFAPMAHRALLEAGYRSGFLYDHGLAAPGVQHPLMLSRLRVSTSTPRERLETVLSGLQPAVYRAVRATGRAVLRARPGRG</sequence>
<dbReference type="PANTHER" id="PTHR34216">
    <property type="match status" value="1"/>
</dbReference>
<proteinExistence type="predicted"/>
<dbReference type="PANTHER" id="PTHR34216:SF3">
    <property type="entry name" value="POLY-BETA-1,6-N-ACETYL-D-GLUCOSAMINE N-DEACETYLASE"/>
    <property type="match status" value="1"/>
</dbReference>
<name>A0ABN1TZ12_9ACTN</name>
<protein>
    <recommendedName>
        <fullName evidence="3">NodB homology domain-containing protein</fullName>
    </recommendedName>
</protein>
<evidence type="ECO:0000259" key="3">
    <source>
        <dbReference type="PROSITE" id="PS51677"/>
    </source>
</evidence>
<accession>A0ABN1TZ12</accession>
<evidence type="ECO:0000313" key="5">
    <source>
        <dbReference type="Proteomes" id="UP001499987"/>
    </source>
</evidence>
<comment type="caution">
    <text evidence="4">The sequence shown here is derived from an EMBL/GenBank/DDBJ whole genome shotgun (WGS) entry which is preliminary data.</text>
</comment>
<dbReference type="PROSITE" id="PS51677">
    <property type="entry name" value="NODB"/>
    <property type="match status" value="1"/>
</dbReference>
<evidence type="ECO:0000256" key="2">
    <source>
        <dbReference type="ARBA" id="ARBA00022729"/>
    </source>
</evidence>